<evidence type="ECO:0000313" key="2">
    <source>
        <dbReference type="EMBL" id="MDZ5762435.1"/>
    </source>
</evidence>
<proteinExistence type="predicted"/>
<protein>
    <submittedName>
        <fullName evidence="2">Transposase domain protein</fullName>
    </submittedName>
</protein>
<dbReference type="RefSeq" id="WP_322497903.1">
    <property type="nucleotide sequence ID" value="NZ_JARGYT010000049.1"/>
</dbReference>
<comment type="caution">
    <text evidence="2">The sequence shown here is derived from an EMBL/GenBank/DDBJ whole genome shotgun (WGS) entry which is preliminary data.</text>
</comment>
<gene>
    <name evidence="2" type="ORF">Cyrtocomes_00818</name>
</gene>
<accession>A0ABU5L8J4</accession>
<organism evidence="2 3">
    <name type="scientific">Candidatus Cyrtobacter comes</name>
    <dbReference type="NCBI Taxonomy" id="675776"/>
    <lineage>
        <taxon>Bacteria</taxon>
        <taxon>Pseudomonadati</taxon>
        <taxon>Pseudomonadota</taxon>
        <taxon>Alphaproteobacteria</taxon>
        <taxon>Rickettsiales</taxon>
        <taxon>Candidatus Midichloriaceae</taxon>
        <taxon>Candidatus Cyrtobacter</taxon>
    </lineage>
</organism>
<evidence type="ECO:0000313" key="3">
    <source>
        <dbReference type="Proteomes" id="UP001293791"/>
    </source>
</evidence>
<keyword evidence="3" id="KW-1185">Reference proteome</keyword>
<name>A0ABU5L8J4_9RICK</name>
<dbReference type="InterPro" id="IPR002622">
    <property type="entry name" value="Transposase_14"/>
</dbReference>
<dbReference type="Pfam" id="PF01710">
    <property type="entry name" value="HTH_Tnp_IS630"/>
    <property type="match status" value="1"/>
</dbReference>
<dbReference type="Proteomes" id="UP001293791">
    <property type="component" value="Unassembled WGS sequence"/>
</dbReference>
<feature type="domain" description="Transposase Synechocystis PCC 6803" evidence="1">
    <location>
        <begin position="5"/>
        <end position="95"/>
    </location>
</feature>
<sequence length="103" mass="12369">MKLHESGMKYEEVWKNVSMRTLSRWKKEIMPKANRNKPKINKEALMEDIRKYPDSYGYERAKRLCVSKSSIAYAMKLLSVTYKKTLDHPKADQEKRFVRRLKN</sequence>
<dbReference type="EMBL" id="JARGYT010000049">
    <property type="protein sequence ID" value="MDZ5762435.1"/>
    <property type="molecule type" value="Genomic_DNA"/>
</dbReference>
<evidence type="ECO:0000259" key="1">
    <source>
        <dbReference type="Pfam" id="PF01710"/>
    </source>
</evidence>
<reference evidence="2 3" key="1">
    <citation type="submission" date="2023-02" db="EMBL/GenBank/DDBJ databases">
        <title>Host association and intracellularity evolved multiple times independently in the Rickettsiales.</title>
        <authorList>
            <person name="Castelli M."/>
            <person name="Nardi T."/>
            <person name="Gammuto L."/>
            <person name="Bellinzona G."/>
            <person name="Sabaneyeva E."/>
            <person name="Potekhin A."/>
            <person name="Serra V."/>
            <person name="Petroni G."/>
            <person name="Sassera D."/>
        </authorList>
    </citation>
    <scope>NUCLEOTIDE SEQUENCE [LARGE SCALE GENOMIC DNA]</scope>
    <source>
        <strain evidence="2 3">BOD18</strain>
    </source>
</reference>